<keyword evidence="2 6" id="KW-0812">Transmembrane</keyword>
<feature type="transmembrane region" description="Helical" evidence="6">
    <location>
        <begin position="252"/>
        <end position="273"/>
    </location>
</feature>
<evidence type="ECO:0000256" key="4">
    <source>
        <dbReference type="ARBA" id="ARBA00023128"/>
    </source>
</evidence>
<organism evidence="7 8">
    <name type="scientific">Vanilla planifolia</name>
    <name type="common">Vanilla</name>
    <dbReference type="NCBI Taxonomy" id="51239"/>
    <lineage>
        <taxon>Eukaryota</taxon>
        <taxon>Viridiplantae</taxon>
        <taxon>Streptophyta</taxon>
        <taxon>Embryophyta</taxon>
        <taxon>Tracheophyta</taxon>
        <taxon>Spermatophyta</taxon>
        <taxon>Magnoliopsida</taxon>
        <taxon>Liliopsida</taxon>
        <taxon>Asparagales</taxon>
        <taxon>Orchidaceae</taxon>
        <taxon>Vanilloideae</taxon>
        <taxon>Vanilleae</taxon>
        <taxon>Vanilla</taxon>
    </lineage>
</organism>
<reference evidence="7 8" key="1">
    <citation type="journal article" date="2020" name="Nat. Food">
        <title>A phased Vanilla planifolia genome enables genetic improvement of flavour and production.</title>
        <authorList>
            <person name="Hasing T."/>
            <person name="Tang H."/>
            <person name="Brym M."/>
            <person name="Khazi F."/>
            <person name="Huang T."/>
            <person name="Chambers A.H."/>
        </authorList>
    </citation>
    <scope>NUCLEOTIDE SEQUENCE [LARGE SCALE GENOMIC DNA]</scope>
    <source>
        <tissue evidence="7">Leaf</tissue>
    </source>
</reference>
<evidence type="ECO:0000256" key="3">
    <source>
        <dbReference type="ARBA" id="ARBA00022989"/>
    </source>
</evidence>
<comment type="subcellular location">
    <subcellularLocation>
        <location evidence="1">Mitochondrion membrane</location>
        <topology evidence="1">Multi-pass membrane protein</topology>
    </subcellularLocation>
</comment>
<dbReference type="Proteomes" id="UP000639772">
    <property type="component" value="Chromosome 7"/>
</dbReference>
<proteinExistence type="predicted"/>
<evidence type="ECO:0000256" key="5">
    <source>
        <dbReference type="ARBA" id="ARBA00023136"/>
    </source>
</evidence>
<dbReference type="OrthoDB" id="413313at2759"/>
<sequence>MDSSTPENPKGEAANTNFILYSYSKRILRFFLNYLPSPDSSHVAKVSNTFRSSSTASSRRRRSGFTNLLHTKAINSSPCQKPSGMTLYWLRYTFGAVGLSAFSLWLLRHSSLVGSSDIDNWIQAAKESTTSFWEEHVQQPLIAIRDELFETFRKRHKGVMEMEEVQLTSNSLHRMLLAFSEQTKGQKLPENLTDQEMMEIVMSRYEKEVMHPLQNLIGGELARAMLIQIQKLKLDLETAMLELDQILKANEINFAILAALPAFFLSLILLYLARTWLLQDKGAEGRGRMARIWRRLLLVEVEEWIMQFQAYMDQGLEEDAQWMYGMTLYSLDQLCKAVEKNAKETDEWPRLRQDFIKLVKPDVSVEHKLAVVSRMGRMYECLLPYSKQL</sequence>
<protein>
    <submittedName>
        <fullName evidence="7">Uncharacterized protein</fullName>
    </submittedName>
</protein>
<dbReference type="EMBL" id="JADCNM010000007">
    <property type="protein sequence ID" value="KAG0475404.1"/>
    <property type="molecule type" value="Genomic_DNA"/>
</dbReference>
<evidence type="ECO:0000256" key="6">
    <source>
        <dbReference type="SAM" id="Phobius"/>
    </source>
</evidence>
<evidence type="ECO:0000313" key="8">
    <source>
        <dbReference type="Proteomes" id="UP000639772"/>
    </source>
</evidence>
<accession>A0A835UTQ8</accession>
<evidence type="ECO:0000256" key="1">
    <source>
        <dbReference type="ARBA" id="ARBA00004225"/>
    </source>
</evidence>
<dbReference type="PANTHER" id="PTHR28234:SF1">
    <property type="entry name" value="NUCLEAR CONTROL OF ATPASE PROTEIN 2"/>
    <property type="match status" value="1"/>
</dbReference>
<dbReference type="InterPro" id="IPR013946">
    <property type="entry name" value="NCA2-like"/>
</dbReference>
<dbReference type="PANTHER" id="PTHR28234">
    <property type="entry name" value="NUCLEAR CONTROL OF ATPASE PROTEIN 2"/>
    <property type="match status" value="1"/>
</dbReference>
<dbReference type="Pfam" id="PF08637">
    <property type="entry name" value="NCA2"/>
    <property type="match status" value="1"/>
</dbReference>
<evidence type="ECO:0000256" key="2">
    <source>
        <dbReference type="ARBA" id="ARBA00022692"/>
    </source>
</evidence>
<dbReference type="GO" id="GO:0005741">
    <property type="term" value="C:mitochondrial outer membrane"/>
    <property type="evidence" value="ECO:0007669"/>
    <property type="project" value="TreeGrafter"/>
</dbReference>
<keyword evidence="5 6" id="KW-0472">Membrane</keyword>
<name>A0A835UTQ8_VANPL</name>
<gene>
    <name evidence="7" type="ORF">HPP92_015090</name>
</gene>
<keyword evidence="3 6" id="KW-1133">Transmembrane helix</keyword>
<keyword evidence="4" id="KW-0496">Mitochondrion</keyword>
<evidence type="ECO:0000313" key="7">
    <source>
        <dbReference type="EMBL" id="KAG0475404.1"/>
    </source>
</evidence>
<dbReference type="AlphaFoldDB" id="A0A835UTQ8"/>
<comment type="caution">
    <text evidence="7">The sequence shown here is derived from an EMBL/GenBank/DDBJ whole genome shotgun (WGS) entry which is preliminary data.</text>
</comment>